<organism evidence="1 2">
    <name type="scientific">Thiohalorhabdus methylotrophus</name>
    <dbReference type="NCBI Taxonomy" id="3242694"/>
    <lineage>
        <taxon>Bacteria</taxon>
        <taxon>Pseudomonadati</taxon>
        <taxon>Pseudomonadota</taxon>
        <taxon>Gammaproteobacteria</taxon>
        <taxon>Thiohalorhabdales</taxon>
        <taxon>Thiohalorhabdaceae</taxon>
        <taxon>Thiohalorhabdus</taxon>
    </lineage>
</organism>
<reference evidence="1 2" key="1">
    <citation type="submission" date="2024-08" db="EMBL/GenBank/DDBJ databases">
        <title>Whole-genome sequencing of halo(alkali)philic microorganisms from hypersaline lakes.</title>
        <authorList>
            <person name="Sorokin D.Y."/>
            <person name="Merkel A.Y."/>
            <person name="Messina E."/>
            <person name="Yakimov M."/>
        </authorList>
    </citation>
    <scope>NUCLEOTIDE SEQUENCE [LARGE SCALE GENOMIC DNA]</scope>
    <source>
        <strain evidence="1 2">Cl-TMA</strain>
    </source>
</reference>
<accession>A0ABV4TU92</accession>
<dbReference type="Proteomes" id="UP001575181">
    <property type="component" value="Unassembled WGS sequence"/>
</dbReference>
<evidence type="ECO:0000313" key="1">
    <source>
        <dbReference type="EMBL" id="MFA9459680.1"/>
    </source>
</evidence>
<sequence length="59" mass="5976">METVRALTPSTVLSSHLPPAEGMTGTLLGALAQARGAPPFRGPDQAELERMMSGAAGVA</sequence>
<dbReference type="EMBL" id="JBGUAW010000002">
    <property type="protein sequence ID" value="MFA9459680.1"/>
    <property type="molecule type" value="Genomic_DNA"/>
</dbReference>
<keyword evidence="2" id="KW-1185">Reference proteome</keyword>
<evidence type="ECO:0000313" key="2">
    <source>
        <dbReference type="Proteomes" id="UP001575181"/>
    </source>
</evidence>
<comment type="caution">
    <text evidence="1">The sequence shown here is derived from an EMBL/GenBank/DDBJ whole genome shotgun (WGS) entry which is preliminary data.</text>
</comment>
<proteinExistence type="predicted"/>
<dbReference type="RefSeq" id="WP_373654469.1">
    <property type="nucleotide sequence ID" value="NZ_JBGUAW010000002.1"/>
</dbReference>
<gene>
    <name evidence="1" type="ORF">ACERLL_02430</name>
</gene>
<name>A0ABV4TU92_9GAMM</name>
<protein>
    <submittedName>
        <fullName evidence="1">Uncharacterized protein</fullName>
    </submittedName>
</protein>